<feature type="domain" description="Zinc finger RING-H2-type" evidence="6">
    <location>
        <begin position="74"/>
        <end position="107"/>
    </location>
</feature>
<name>A0A7R9AKY7_TIMSH</name>
<dbReference type="SUPFAM" id="SSF57850">
    <property type="entry name" value="RING/U-box"/>
    <property type="match status" value="1"/>
</dbReference>
<evidence type="ECO:0000256" key="4">
    <source>
        <dbReference type="ARBA" id="ARBA00022786"/>
    </source>
</evidence>
<keyword evidence="3" id="KW-0863">Zinc-finger</keyword>
<protein>
    <recommendedName>
        <fullName evidence="6">Zinc finger RING-H2-type domain-containing protein</fullName>
    </recommendedName>
</protein>
<sequence length="166" mass="19208">MDLTEDNERIEVKEKKYGGEGGWRWNTKEMEIADLRLERFSSLHLKPMYVYKVLAAFLKKGRKDEVGVRNIVMDNCAICRNHIMEVCIECQASGMAEDCNVAWGVCSAKSVKDVCKSPATYEQKRHRYRDRTRNCWLSMTMFLSLKDPEVVTCHGSFFTHVLSQSL</sequence>
<keyword evidence="5" id="KW-0862">Zinc</keyword>
<evidence type="ECO:0000256" key="1">
    <source>
        <dbReference type="ARBA" id="ARBA00004906"/>
    </source>
</evidence>
<evidence type="ECO:0000259" key="6">
    <source>
        <dbReference type="Pfam" id="PF12678"/>
    </source>
</evidence>
<accession>A0A7R9AKY7</accession>
<dbReference type="AlphaFoldDB" id="A0A7R9AKY7"/>
<evidence type="ECO:0000256" key="5">
    <source>
        <dbReference type="ARBA" id="ARBA00022833"/>
    </source>
</evidence>
<gene>
    <name evidence="7" type="ORF">TSIB3V08_LOCUS315</name>
</gene>
<proteinExistence type="predicted"/>
<comment type="pathway">
    <text evidence="1">Protein modification; protein ubiquitination.</text>
</comment>
<dbReference type="InterPro" id="IPR024766">
    <property type="entry name" value="Znf_RING_H2"/>
</dbReference>
<reference evidence="7" key="1">
    <citation type="submission" date="2020-11" db="EMBL/GenBank/DDBJ databases">
        <authorList>
            <person name="Tran Van P."/>
        </authorList>
    </citation>
    <scope>NUCLEOTIDE SEQUENCE</scope>
</reference>
<organism evidence="7">
    <name type="scientific">Timema shepardi</name>
    <name type="common">Walking stick</name>
    <dbReference type="NCBI Taxonomy" id="629360"/>
    <lineage>
        <taxon>Eukaryota</taxon>
        <taxon>Metazoa</taxon>
        <taxon>Ecdysozoa</taxon>
        <taxon>Arthropoda</taxon>
        <taxon>Hexapoda</taxon>
        <taxon>Insecta</taxon>
        <taxon>Pterygota</taxon>
        <taxon>Neoptera</taxon>
        <taxon>Polyneoptera</taxon>
        <taxon>Phasmatodea</taxon>
        <taxon>Timematodea</taxon>
        <taxon>Timematoidea</taxon>
        <taxon>Timematidae</taxon>
        <taxon>Timema</taxon>
    </lineage>
</organism>
<keyword evidence="2" id="KW-0479">Metal-binding</keyword>
<dbReference type="Gene3D" id="3.30.40.10">
    <property type="entry name" value="Zinc/RING finger domain, C3HC4 (zinc finger)"/>
    <property type="match status" value="1"/>
</dbReference>
<evidence type="ECO:0000256" key="2">
    <source>
        <dbReference type="ARBA" id="ARBA00022723"/>
    </source>
</evidence>
<dbReference type="Pfam" id="PF12678">
    <property type="entry name" value="zf-rbx1"/>
    <property type="match status" value="1"/>
</dbReference>
<dbReference type="EMBL" id="OC000071">
    <property type="protein sequence ID" value="CAD7256024.1"/>
    <property type="molecule type" value="Genomic_DNA"/>
</dbReference>
<evidence type="ECO:0000256" key="3">
    <source>
        <dbReference type="ARBA" id="ARBA00022771"/>
    </source>
</evidence>
<keyword evidence="4" id="KW-0833">Ubl conjugation pathway</keyword>
<dbReference type="GO" id="GO:0008270">
    <property type="term" value="F:zinc ion binding"/>
    <property type="evidence" value="ECO:0007669"/>
    <property type="project" value="UniProtKB-KW"/>
</dbReference>
<evidence type="ECO:0000313" key="7">
    <source>
        <dbReference type="EMBL" id="CAD7256024.1"/>
    </source>
</evidence>
<dbReference type="InterPro" id="IPR013083">
    <property type="entry name" value="Znf_RING/FYVE/PHD"/>
</dbReference>